<organism evidence="3 4">
    <name type="scientific">Limnobacter litoralis</name>
    <dbReference type="NCBI Taxonomy" id="481366"/>
    <lineage>
        <taxon>Bacteria</taxon>
        <taxon>Pseudomonadati</taxon>
        <taxon>Pseudomonadota</taxon>
        <taxon>Betaproteobacteria</taxon>
        <taxon>Burkholderiales</taxon>
        <taxon>Burkholderiaceae</taxon>
        <taxon>Limnobacter</taxon>
    </lineage>
</organism>
<dbReference type="SMART" id="SM00044">
    <property type="entry name" value="CYCc"/>
    <property type="match status" value="1"/>
</dbReference>
<dbReference type="RefSeq" id="WP_284281661.1">
    <property type="nucleotide sequence ID" value="NZ_BSOJ01000020.1"/>
</dbReference>
<evidence type="ECO:0000313" key="3">
    <source>
        <dbReference type="EMBL" id="GLR26968.1"/>
    </source>
</evidence>
<keyword evidence="1" id="KW-1133">Transmembrane helix</keyword>
<dbReference type="Gene3D" id="3.30.70.1230">
    <property type="entry name" value="Nucleotide cyclase"/>
    <property type="match status" value="1"/>
</dbReference>
<feature type="transmembrane region" description="Helical" evidence="1">
    <location>
        <begin position="305"/>
        <end position="325"/>
    </location>
</feature>
<dbReference type="Proteomes" id="UP001156664">
    <property type="component" value="Unassembled WGS sequence"/>
</dbReference>
<evidence type="ECO:0000259" key="2">
    <source>
        <dbReference type="PROSITE" id="PS50125"/>
    </source>
</evidence>
<dbReference type="PANTHER" id="PTHR43081:SF1">
    <property type="entry name" value="ADENYLATE CYCLASE, TERMINAL-DIFFERENTIATION SPECIFIC"/>
    <property type="match status" value="1"/>
</dbReference>
<name>A0ABQ5YVL7_9BURK</name>
<dbReference type="PROSITE" id="PS50125">
    <property type="entry name" value="GUANYLATE_CYCLASE_2"/>
    <property type="match status" value="1"/>
</dbReference>
<keyword evidence="1" id="KW-0472">Membrane</keyword>
<dbReference type="InterPro" id="IPR007890">
    <property type="entry name" value="CHASE2"/>
</dbReference>
<feature type="transmembrane region" description="Helical" evidence="1">
    <location>
        <begin position="332"/>
        <end position="351"/>
    </location>
</feature>
<dbReference type="Pfam" id="PF00211">
    <property type="entry name" value="Guanylate_cyc"/>
    <property type="match status" value="1"/>
</dbReference>
<sequence length="603" mass="65810">MNLARARNLIAFVFLVMTSLCAVLYFQQIGAFRPLDRFILDQLQAFNRSHYPKPAPPVVIVGLDESFLNAMPVPLSLSHFELADALQAISAGGARVIGMDLVLPEKRFDQIVRSDRDSDTFHKALLKGLLKASRQTPVVTGKVWDAEHNRFRPVQVDYLSILKQQRGHFSPYASALFCADSDGRVRAFPGADCQPDGTDSGLALEMLHAAGFKPLARPDGLINYQIGQPFRYIPMGEVLRHYQDNHLAWLRNTFEGKPVLIGSVLDNLDGHRAPLPIASWLGDRTLVPGVLVHGQILRSLMAGALIHPLGALWSFVLMCVGLLAWCGRSGWLKAWGFVLVVGVSLMLNVVLLQKNMWFAPAGLWVLGTCMAVARVAWDGMNDLAEKKRLRAAFGGYVSPPVLDEILSGRLHASQGGVHCEVCVLFSDIRGFTTLSEAMPAAEVVALLNHYFARMTRIVHKHQGTVDKFIGDGLMAFFGAPNSLPNAPANATACALEMLQALSEINAERESRGQFPLKIGIGLHAGAALVGHIGSPDRYEYTAIGDTINVASRVEGLCKDVGPSLLCTARVADSVASEYDLSSRGHWPLKGHSDMEIFEIKGPK</sequence>
<keyword evidence="4" id="KW-1185">Reference proteome</keyword>
<dbReference type="SMART" id="SM01080">
    <property type="entry name" value="CHASE2"/>
    <property type="match status" value="1"/>
</dbReference>
<protein>
    <submittedName>
        <fullName evidence="3">Adenylate/guanylate cyclase domain-containing protein</fullName>
    </submittedName>
</protein>
<evidence type="ECO:0000256" key="1">
    <source>
        <dbReference type="SAM" id="Phobius"/>
    </source>
</evidence>
<dbReference type="CDD" id="cd07302">
    <property type="entry name" value="CHD"/>
    <property type="match status" value="1"/>
</dbReference>
<feature type="transmembrane region" description="Helical" evidence="1">
    <location>
        <begin position="357"/>
        <end position="377"/>
    </location>
</feature>
<dbReference type="EMBL" id="BSOJ01000020">
    <property type="protein sequence ID" value="GLR26968.1"/>
    <property type="molecule type" value="Genomic_DNA"/>
</dbReference>
<dbReference type="InterPro" id="IPR029787">
    <property type="entry name" value="Nucleotide_cyclase"/>
</dbReference>
<dbReference type="Pfam" id="PF05226">
    <property type="entry name" value="CHASE2"/>
    <property type="match status" value="1"/>
</dbReference>
<proteinExistence type="predicted"/>
<dbReference type="InterPro" id="IPR050697">
    <property type="entry name" value="Adenylyl/Guanylyl_Cyclase_3/4"/>
</dbReference>
<feature type="domain" description="Guanylate cyclase" evidence="2">
    <location>
        <begin position="422"/>
        <end position="554"/>
    </location>
</feature>
<comment type="caution">
    <text evidence="3">The sequence shown here is derived from an EMBL/GenBank/DDBJ whole genome shotgun (WGS) entry which is preliminary data.</text>
</comment>
<evidence type="ECO:0000313" key="4">
    <source>
        <dbReference type="Proteomes" id="UP001156664"/>
    </source>
</evidence>
<gene>
    <name evidence="3" type="ORF">GCM10007875_20580</name>
</gene>
<dbReference type="InterPro" id="IPR001054">
    <property type="entry name" value="A/G_cyclase"/>
</dbReference>
<keyword evidence="1" id="KW-0812">Transmembrane</keyword>
<accession>A0ABQ5YVL7</accession>
<dbReference type="SUPFAM" id="SSF55073">
    <property type="entry name" value="Nucleotide cyclase"/>
    <property type="match status" value="1"/>
</dbReference>
<dbReference type="PANTHER" id="PTHR43081">
    <property type="entry name" value="ADENYLATE CYCLASE, TERMINAL-DIFFERENTIATION SPECIFIC-RELATED"/>
    <property type="match status" value="1"/>
</dbReference>
<reference evidence="4" key="1">
    <citation type="journal article" date="2019" name="Int. J. Syst. Evol. Microbiol.">
        <title>The Global Catalogue of Microorganisms (GCM) 10K type strain sequencing project: providing services to taxonomists for standard genome sequencing and annotation.</title>
        <authorList>
            <consortium name="The Broad Institute Genomics Platform"/>
            <consortium name="The Broad Institute Genome Sequencing Center for Infectious Disease"/>
            <person name="Wu L."/>
            <person name="Ma J."/>
        </authorList>
    </citation>
    <scope>NUCLEOTIDE SEQUENCE [LARGE SCALE GENOMIC DNA]</scope>
    <source>
        <strain evidence="4">NBRC 105857</strain>
    </source>
</reference>